<evidence type="ECO:0000256" key="1">
    <source>
        <dbReference type="SAM" id="MobiDB-lite"/>
    </source>
</evidence>
<proteinExistence type="predicted"/>
<evidence type="ECO:0000313" key="2">
    <source>
        <dbReference type="EMBL" id="KAJ8901490.1"/>
    </source>
</evidence>
<name>A0AAV8UG68_9RHOD</name>
<sequence length="178" mass="19691">MKAEAEIQKYAAPQSRIRKSTAARTNMNGEVLQMYSCSNKRCSMRMRTISQSSTVKIYVGHPHDCSYSKAYSGTVPQPKFQNWAYPAPSPVDTHVPSRYERATATKTAPPPAPKPSTEATRSPKPAATSEGKRLAKLRPETKKPEIVPVEPETIPVHGLRATVASAFERFRKIFLSSS</sequence>
<reference evidence="2 3" key="1">
    <citation type="journal article" date="2023" name="Nat. Commun.">
        <title>Origin of minicircular mitochondrial genomes in red algae.</title>
        <authorList>
            <person name="Lee Y."/>
            <person name="Cho C.H."/>
            <person name="Lee Y.M."/>
            <person name="Park S.I."/>
            <person name="Yang J.H."/>
            <person name="West J.A."/>
            <person name="Bhattacharya D."/>
            <person name="Yoon H.S."/>
        </authorList>
    </citation>
    <scope>NUCLEOTIDE SEQUENCE [LARGE SCALE GENOMIC DNA]</scope>
    <source>
        <strain evidence="2 3">CCMP1338</strain>
        <tissue evidence="2">Whole cell</tissue>
    </source>
</reference>
<feature type="compositionally biased region" description="Basic and acidic residues" evidence="1">
    <location>
        <begin position="130"/>
        <end position="145"/>
    </location>
</feature>
<comment type="caution">
    <text evidence="2">The sequence shown here is derived from an EMBL/GenBank/DDBJ whole genome shotgun (WGS) entry which is preliminary data.</text>
</comment>
<organism evidence="2 3">
    <name type="scientific">Rhodosorus marinus</name>
    <dbReference type="NCBI Taxonomy" id="101924"/>
    <lineage>
        <taxon>Eukaryota</taxon>
        <taxon>Rhodophyta</taxon>
        <taxon>Stylonematophyceae</taxon>
        <taxon>Stylonematales</taxon>
        <taxon>Stylonemataceae</taxon>
        <taxon>Rhodosorus</taxon>
    </lineage>
</organism>
<protein>
    <recommendedName>
        <fullName evidence="4">WRKY domain-containing protein</fullName>
    </recommendedName>
</protein>
<accession>A0AAV8UG68</accession>
<evidence type="ECO:0008006" key="4">
    <source>
        <dbReference type="Google" id="ProtNLM"/>
    </source>
</evidence>
<keyword evidence="3" id="KW-1185">Reference proteome</keyword>
<gene>
    <name evidence="2" type="ORF">NDN08_007335</name>
</gene>
<dbReference type="Proteomes" id="UP001157974">
    <property type="component" value="Unassembled WGS sequence"/>
</dbReference>
<dbReference type="EMBL" id="JAMWBK010000011">
    <property type="protein sequence ID" value="KAJ8901490.1"/>
    <property type="molecule type" value="Genomic_DNA"/>
</dbReference>
<dbReference type="AlphaFoldDB" id="A0AAV8UG68"/>
<feature type="region of interest" description="Disordered" evidence="1">
    <location>
        <begin position="100"/>
        <end position="152"/>
    </location>
</feature>
<evidence type="ECO:0000313" key="3">
    <source>
        <dbReference type="Proteomes" id="UP001157974"/>
    </source>
</evidence>